<evidence type="ECO:0000256" key="1">
    <source>
        <dbReference type="ARBA" id="ARBA00001561"/>
    </source>
</evidence>
<keyword evidence="3 6" id="KW-0378">Hydrolase</keyword>
<proteinExistence type="predicted"/>
<evidence type="ECO:0000256" key="4">
    <source>
        <dbReference type="SAM" id="SignalP"/>
    </source>
</evidence>
<keyword evidence="4" id="KW-0732">Signal</keyword>
<protein>
    <recommendedName>
        <fullName evidence="2">N-acetylmuramoyl-L-alanine amidase</fullName>
        <ecNumber evidence="2">3.5.1.28</ecNumber>
    </recommendedName>
</protein>
<dbReference type="InterPro" id="IPR050695">
    <property type="entry name" value="N-acetylmuramoyl_amidase_3"/>
</dbReference>
<dbReference type="Proteomes" id="UP000553963">
    <property type="component" value="Unassembled WGS sequence"/>
</dbReference>
<dbReference type="InterPro" id="IPR021731">
    <property type="entry name" value="AMIN_dom"/>
</dbReference>
<dbReference type="InterPro" id="IPR002508">
    <property type="entry name" value="MurNAc-LAA_cat"/>
</dbReference>
<evidence type="ECO:0000256" key="3">
    <source>
        <dbReference type="ARBA" id="ARBA00022801"/>
    </source>
</evidence>
<feature type="domain" description="MurNAc-LAA" evidence="5">
    <location>
        <begin position="253"/>
        <end position="407"/>
    </location>
</feature>
<evidence type="ECO:0000313" key="6">
    <source>
        <dbReference type="EMBL" id="MBB3929840.1"/>
    </source>
</evidence>
<reference evidence="6 7" key="1">
    <citation type="submission" date="2020-08" db="EMBL/GenBank/DDBJ databases">
        <title>Genomic Encyclopedia of Type Strains, Phase IV (KMG-IV): sequencing the most valuable type-strain genomes for metagenomic binning, comparative biology and taxonomic classification.</title>
        <authorList>
            <person name="Goeker M."/>
        </authorList>
    </citation>
    <scope>NUCLEOTIDE SEQUENCE [LARGE SCALE GENOMIC DNA]</scope>
    <source>
        <strain evidence="6 7">DSM 25966</strain>
    </source>
</reference>
<dbReference type="Gene3D" id="3.40.630.40">
    <property type="entry name" value="Zn-dependent exopeptidases"/>
    <property type="match status" value="1"/>
</dbReference>
<dbReference type="EMBL" id="JACIDS010000001">
    <property type="protein sequence ID" value="MBB3929840.1"/>
    <property type="molecule type" value="Genomic_DNA"/>
</dbReference>
<dbReference type="Pfam" id="PF01520">
    <property type="entry name" value="Amidase_3"/>
    <property type="match status" value="1"/>
</dbReference>
<sequence>MQRIGSTVVVAVLVALSLAVPHAASAAETAEAASAAEPSAANAPADVVAREARIVGDSQRTRFVMDMSAAVDVSVFVLDEPDRVVIDLPRVTFALPEGAGAKGKGLASAFRYGMISAGKSRIVLDVSAPVSVDKSFVLPAAGDQPAKLVVDMVPTTREKFAEAVRTYRANEKAVVGAAVTPPAAPQADGRLRIVIDPGHGGIDSGAIAKSGTMEKDIVLAFAQLLRDKLAASGRYDVSMTRDDDTFISLGGRVAFARARHADLFVSIHADSFFGADVRGATVYTLSEKASDQMAARIAESENKSDILAGVAITEDTDEVSDILIDLARRETKNFAVVFARNMIKELKPKVRLFKRAHQEAGFMVLKAPDVPSALVELGYLSNPDDEKLLKSEEWRQTTADAMKGAIDDYFRMKLAQTTGSVAPATASP</sequence>
<comment type="caution">
    <text evidence="6">The sequence shown here is derived from an EMBL/GenBank/DDBJ whole genome shotgun (WGS) entry which is preliminary data.</text>
</comment>
<dbReference type="AlphaFoldDB" id="A0A840AI52"/>
<dbReference type="EC" id="3.5.1.28" evidence="2"/>
<dbReference type="GO" id="GO:0009253">
    <property type="term" value="P:peptidoglycan catabolic process"/>
    <property type="evidence" value="ECO:0007669"/>
    <property type="project" value="InterPro"/>
</dbReference>
<feature type="chain" id="PRO_5033034104" description="N-acetylmuramoyl-L-alanine amidase" evidence="4">
    <location>
        <begin position="27"/>
        <end position="428"/>
    </location>
</feature>
<evidence type="ECO:0000256" key="2">
    <source>
        <dbReference type="ARBA" id="ARBA00011901"/>
    </source>
</evidence>
<feature type="signal peptide" evidence="4">
    <location>
        <begin position="1"/>
        <end position="26"/>
    </location>
</feature>
<dbReference type="Pfam" id="PF11741">
    <property type="entry name" value="AMIN"/>
    <property type="match status" value="1"/>
</dbReference>
<evidence type="ECO:0000313" key="7">
    <source>
        <dbReference type="Proteomes" id="UP000553963"/>
    </source>
</evidence>
<dbReference type="PANTHER" id="PTHR30404:SF0">
    <property type="entry name" value="N-ACETYLMURAMOYL-L-ALANINE AMIDASE AMIC"/>
    <property type="match status" value="1"/>
</dbReference>
<dbReference type="GO" id="GO:0008745">
    <property type="term" value="F:N-acetylmuramoyl-L-alanine amidase activity"/>
    <property type="evidence" value="ECO:0007669"/>
    <property type="project" value="UniProtKB-EC"/>
</dbReference>
<accession>A0A840AI52</accession>
<dbReference type="Gene3D" id="2.60.40.3500">
    <property type="match status" value="1"/>
</dbReference>
<keyword evidence="7" id="KW-1185">Reference proteome</keyword>
<dbReference type="SMART" id="SM00646">
    <property type="entry name" value="Ami_3"/>
    <property type="match status" value="1"/>
</dbReference>
<dbReference type="PANTHER" id="PTHR30404">
    <property type="entry name" value="N-ACETYLMURAMOYL-L-ALANINE AMIDASE"/>
    <property type="match status" value="1"/>
</dbReference>
<organism evidence="6 7">
    <name type="scientific">Kaistia hirudinis</name>
    <dbReference type="NCBI Taxonomy" id="1293440"/>
    <lineage>
        <taxon>Bacteria</taxon>
        <taxon>Pseudomonadati</taxon>
        <taxon>Pseudomonadota</taxon>
        <taxon>Alphaproteobacteria</taxon>
        <taxon>Hyphomicrobiales</taxon>
        <taxon>Kaistiaceae</taxon>
        <taxon>Kaistia</taxon>
    </lineage>
</organism>
<dbReference type="SUPFAM" id="SSF53187">
    <property type="entry name" value="Zn-dependent exopeptidases"/>
    <property type="match status" value="1"/>
</dbReference>
<comment type="catalytic activity">
    <reaction evidence="1">
        <text>Hydrolyzes the link between N-acetylmuramoyl residues and L-amino acid residues in certain cell-wall glycopeptides.</text>
        <dbReference type="EC" id="3.5.1.28"/>
    </reaction>
</comment>
<evidence type="ECO:0000259" key="5">
    <source>
        <dbReference type="SMART" id="SM00646"/>
    </source>
</evidence>
<dbReference type="GO" id="GO:0030288">
    <property type="term" value="C:outer membrane-bounded periplasmic space"/>
    <property type="evidence" value="ECO:0007669"/>
    <property type="project" value="TreeGrafter"/>
</dbReference>
<name>A0A840AI52_9HYPH</name>
<dbReference type="CDD" id="cd02696">
    <property type="entry name" value="MurNAc-LAA"/>
    <property type="match status" value="1"/>
</dbReference>
<gene>
    <name evidence="6" type="ORF">GGR25_000859</name>
</gene>
<dbReference type="RefSeq" id="WP_246409187.1">
    <property type="nucleotide sequence ID" value="NZ_JACIDS010000001.1"/>
</dbReference>